<proteinExistence type="inferred from homology"/>
<keyword evidence="11" id="KW-1185">Reference proteome</keyword>
<keyword evidence="4 10" id="KW-0812">Transmembrane</keyword>
<evidence type="ECO:0000256" key="4">
    <source>
        <dbReference type="ARBA" id="ARBA00022692"/>
    </source>
</evidence>
<feature type="transmembrane region" description="Helical" evidence="10">
    <location>
        <begin position="31"/>
        <end position="50"/>
    </location>
</feature>
<comment type="caution">
    <text evidence="10">Lacks conserved residue(s) required for the propagation of feature annotation.</text>
</comment>
<name>A0A9R1TE75_9HYME</name>
<dbReference type="KEGG" id="fas:105269107"/>
<evidence type="ECO:0000256" key="2">
    <source>
        <dbReference type="ARBA" id="ARBA00022475"/>
    </source>
</evidence>
<evidence type="ECO:0000313" key="11">
    <source>
        <dbReference type="Proteomes" id="UP000694866"/>
    </source>
</evidence>
<keyword evidence="8 10" id="KW-0675">Receptor</keyword>
<keyword evidence="6 10" id="KW-1133">Transmembrane helix</keyword>
<evidence type="ECO:0000256" key="7">
    <source>
        <dbReference type="ARBA" id="ARBA00023136"/>
    </source>
</evidence>
<reference evidence="12" key="1">
    <citation type="submission" date="2025-08" db="UniProtKB">
        <authorList>
            <consortium name="RefSeq"/>
        </authorList>
    </citation>
    <scope>IDENTIFICATION</scope>
    <source>
        <strain evidence="12">USDA-PBARC FA_bdor</strain>
        <tissue evidence="12">Whole organism</tissue>
    </source>
</reference>
<evidence type="ECO:0000256" key="3">
    <source>
        <dbReference type="ARBA" id="ARBA00022606"/>
    </source>
</evidence>
<evidence type="ECO:0000256" key="8">
    <source>
        <dbReference type="ARBA" id="ARBA00023170"/>
    </source>
</evidence>
<keyword evidence="3 10" id="KW-0716">Sensory transduction</keyword>
<feature type="transmembrane region" description="Helical" evidence="10">
    <location>
        <begin position="288"/>
        <end position="310"/>
    </location>
</feature>
<feature type="transmembrane region" description="Helical" evidence="10">
    <location>
        <begin position="254"/>
        <end position="276"/>
    </location>
</feature>
<dbReference type="GO" id="GO:0004984">
    <property type="term" value="F:olfactory receptor activity"/>
    <property type="evidence" value="ECO:0007669"/>
    <property type="project" value="InterPro"/>
</dbReference>
<dbReference type="PANTHER" id="PTHR21137">
    <property type="entry name" value="ODORANT RECEPTOR"/>
    <property type="match status" value="1"/>
</dbReference>
<evidence type="ECO:0000256" key="6">
    <source>
        <dbReference type="ARBA" id="ARBA00022989"/>
    </source>
</evidence>
<feature type="transmembrane region" description="Helical" evidence="10">
    <location>
        <begin position="62"/>
        <end position="84"/>
    </location>
</feature>
<gene>
    <name evidence="12" type="primary">LOC105269107</name>
</gene>
<keyword evidence="5 10" id="KW-0552">Olfaction</keyword>
<dbReference type="GeneID" id="105269107"/>
<organism evidence="11 12">
    <name type="scientific">Fopius arisanus</name>
    <dbReference type="NCBI Taxonomy" id="64838"/>
    <lineage>
        <taxon>Eukaryota</taxon>
        <taxon>Metazoa</taxon>
        <taxon>Ecdysozoa</taxon>
        <taxon>Arthropoda</taxon>
        <taxon>Hexapoda</taxon>
        <taxon>Insecta</taxon>
        <taxon>Pterygota</taxon>
        <taxon>Neoptera</taxon>
        <taxon>Endopterygota</taxon>
        <taxon>Hymenoptera</taxon>
        <taxon>Apocrita</taxon>
        <taxon>Ichneumonoidea</taxon>
        <taxon>Braconidae</taxon>
        <taxon>Opiinae</taxon>
        <taxon>Fopius</taxon>
    </lineage>
</organism>
<evidence type="ECO:0000256" key="9">
    <source>
        <dbReference type="ARBA" id="ARBA00023224"/>
    </source>
</evidence>
<dbReference type="InterPro" id="IPR004117">
    <property type="entry name" value="7tm6_olfct_rcpt"/>
</dbReference>
<evidence type="ECO:0000256" key="1">
    <source>
        <dbReference type="ARBA" id="ARBA00004651"/>
    </source>
</evidence>
<dbReference type="Proteomes" id="UP000694866">
    <property type="component" value="Unplaced"/>
</dbReference>
<dbReference type="GO" id="GO:0005886">
    <property type="term" value="C:plasma membrane"/>
    <property type="evidence" value="ECO:0007669"/>
    <property type="project" value="UniProtKB-SubCell"/>
</dbReference>
<dbReference type="GO" id="GO:0005549">
    <property type="term" value="F:odorant binding"/>
    <property type="evidence" value="ECO:0007669"/>
    <property type="project" value="InterPro"/>
</dbReference>
<dbReference type="RefSeq" id="XP_011307413.1">
    <property type="nucleotide sequence ID" value="XM_011309111.1"/>
</dbReference>
<keyword evidence="7 10" id="KW-0472">Membrane</keyword>
<evidence type="ECO:0000256" key="10">
    <source>
        <dbReference type="RuleBase" id="RU351113"/>
    </source>
</evidence>
<dbReference type="GO" id="GO:0007165">
    <property type="term" value="P:signal transduction"/>
    <property type="evidence" value="ECO:0007669"/>
    <property type="project" value="UniProtKB-KW"/>
</dbReference>
<accession>A0A9R1TE75</accession>
<evidence type="ECO:0000313" key="12">
    <source>
        <dbReference type="RefSeq" id="XP_011307413.1"/>
    </source>
</evidence>
<comment type="subcellular location">
    <subcellularLocation>
        <location evidence="1 10">Cell membrane</location>
        <topology evidence="1 10">Multi-pass membrane protein</topology>
    </subcellularLocation>
</comment>
<protein>
    <recommendedName>
        <fullName evidence="10">Odorant receptor</fullName>
    </recommendedName>
</protein>
<evidence type="ECO:0000256" key="5">
    <source>
        <dbReference type="ARBA" id="ARBA00022725"/>
    </source>
</evidence>
<dbReference type="PANTHER" id="PTHR21137:SF35">
    <property type="entry name" value="ODORANT RECEPTOR 19A-RELATED"/>
    <property type="match status" value="1"/>
</dbReference>
<dbReference type="Pfam" id="PF02949">
    <property type="entry name" value="7tm_6"/>
    <property type="match status" value="1"/>
</dbReference>
<dbReference type="OrthoDB" id="7530072at2759"/>
<comment type="similarity">
    <text evidence="10">Belongs to the insect chemoreceptor superfamily. Heteromeric odorant receptor channel (TC 1.A.69) family.</text>
</comment>
<sequence length="380" mass="43757">MEFWSQSYYRCMKFMSYTLGVWPYQSNKEAFLYRCLAAMGFFGTVTPQFLALRHYINDMPLVIESLSVFLIDLTFVCDGITYFLNWEKMKAILNKVRENWETFPPDKQGREILHQYSNQGQTLAVLYSAGCLTTGVVFTSKSLQLKLVYKLLKINATIPQFYMPLEYPMIDVDKYYYLIMITIEMSIIILIMMIISYDLFFFLCAQHVCGLFAASGCYIQHTPEDDNAYNHLKIFIQVHNRAIEFTKLLDNTFLWNNMVLLGVSAINISIIGLQMARHLDRIGESVQFGLFVFTVLSRFFVICFFAQRVIDHSRSIEMSLGSLQWYNIPLKAQNLVQLAILRSQTASTLGAGKTLVLSFELFVTATKASASYFTVLLAMQ</sequence>
<keyword evidence="9 10" id="KW-0807">Transducer</keyword>
<feature type="transmembrane region" description="Helical" evidence="10">
    <location>
        <begin position="175"/>
        <end position="197"/>
    </location>
</feature>
<keyword evidence="2" id="KW-1003">Cell membrane</keyword>
<dbReference type="AlphaFoldDB" id="A0A9R1TE75"/>